<dbReference type="Proteomes" id="UP000044026">
    <property type="component" value="Unassembled WGS sequence"/>
</dbReference>
<proteinExistence type="predicted"/>
<evidence type="ECO:0000313" key="2">
    <source>
        <dbReference type="Proteomes" id="UP000044026"/>
    </source>
</evidence>
<sequence>MKHNKLIHYKSKIIAIFDDLIHISVPSFSVYQKTEEWDGMIFREHNGLWFL</sequence>
<dbReference type="EMBL" id="CDOE01000077">
    <property type="protein sequence ID" value="CEN40545.1"/>
    <property type="molecule type" value="Genomic_DNA"/>
</dbReference>
<evidence type="ECO:0000313" key="1">
    <source>
        <dbReference type="EMBL" id="CEN40545.1"/>
    </source>
</evidence>
<accession>A0A0B7HMN7</accession>
<organism evidence="1 2">
    <name type="scientific">Capnocytophaga canimorsus</name>
    <dbReference type="NCBI Taxonomy" id="28188"/>
    <lineage>
        <taxon>Bacteria</taxon>
        <taxon>Pseudomonadati</taxon>
        <taxon>Bacteroidota</taxon>
        <taxon>Flavobacteriia</taxon>
        <taxon>Flavobacteriales</taxon>
        <taxon>Flavobacteriaceae</taxon>
        <taxon>Capnocytophaga</taxon>
    </lineage>
</organism>
<reference evidence="1 2" key="1">
    <citation type="submission" date="2015-01" db="EMBL/GenBank/DDBJ databases">
        <authorList>
            <person name="Xiang T."/>
            <person name="Song Y."/>
            <person name="Huang L."/>
            <person name="Wang B."/>
            <person name="Wu P."/>
        </authorList>
    </citation>
    <scope>NUCLEOTIDE SEQUENCE [LARGE SCALE GENOMIC DNA]</scope>
    <source>
        <strain evidence="1 2">Cc12</strain>
    </source>
</reference>
<name>A0A0B7HMN7_9FLAO</name>
<protein>
    <submittedName>
        <fullName evidence="1">Uncharacterized protein</fullName>
    </submittedName>
</protein>
<dbReference type="AlphaFoldDB" id="A0A0B7HMN7"/>
<gene>
    <name evidence="1" type="ORF">CCAN12_790023</name>
</gene>